<dbReference type="EMBL" id="HE806317">
    <property type="protein sequence ID" value="CCH59685.1"/>
    <property type="molecule type" value="Genomic_DNA"/>
</dbReference>
<dbReference type="HOGENOM" id="CLU_054226_2_0_1"/>
<evidence type="ECO:0000256" key="2">
    <source>
        <dbReference type="ARBA" id="ARBA00009116"/>
    </source>
</evidence>
<keyword evidence="6" id="KW-1185">Reference proteome</keyword>
<evidence type="ECO:0008006" key="7">
    <source>
        <dbReference type="Google" id="ProtNLM"/>
    </source>
</evidence>
<sequence>MLSIRNYILRRLPVKSISKSYNYNSGLWYSTAKDLSPKSDIQLKYQDKLLQEAKKRGLASVDELKVALKKEIEGKKKEFNKVDPLQKFEEYMRNTQSQNTIKKEAMPFDPSIKQEPFKTLDSYVKLDKIKELSRQECEYLWRTRWSKIEDSLHAVIPSDVFERMITIAKQNPMFVLPLPREANISEAERNQNETPMELQYVQWIFVGANTIHCIITSLAEYKAHGTFSRPHTTLEFHTELSKDKGFVLMNGHVETRSGYSLTDAHLLLLNIQRFWGATGSDTPIGKQRVNLLKQFTTGSTEFSVDKLIALAQSTEI</sequence>
<comment type="similarity">
    <text evidence="2">Belongs to the ATP11 family.</text>
</comment>
<dbReference type="RefSeq" id="XP_004179204.1">
    <property type="nucleotide sequence ID" value="XM_004179156.1"/>
</dbReference>
<evidence type="ECO:0000256" key="1">
    <source>
        <dbReference type="ARBA" id="ARBA00004173"/>
    </source>
</evidence>
<dbReference type="OrthoDB" id="16535at2759"/>
<dbReference type="FunCoup" id="I2GZY3">
    <property type="interactions" value="334"/>
</dbReference>
<dbReference type="InterPro" id="IPR010591">
    <property type="entry name" value="ATP11"/>
</dbReference>
<comment type="subcellular location">
    <subcellularLocation>
        <location evidence="1">Mitochondrion</location>
    </subcellularLocation>
</comment>
<dbReference type="AlphaFoldDB" id="I2GZY3"/>
<evidence type="ECO:0000313" key="5">
    <source>
        <dbReference type="EMBL" id="CCH59685.1"/>
    </source>
</evidence>
<dbReference type="Pfam" id="PF06644">
    <property type="entry name" value="ATP11"/>
    <property type="match status" value="1"/>
</dbReference>
<reference evidence="5 6" key="1">
    <citation type="journal article" date="2011" name="Proc. Natl. Acad. Sci. U.S.A.">
        <title>Evolutionary erosion of yeast sex chromosomes by mating-type switching accidents.</title>
        <authorList>
            <person name="Gordon J.L."/>
            <person name="Armisen D."/>
            <person name="Proux-Wera E."/>
            <person name="Oheigeartaigh S.S."/>
            <person name="Byrne K.P."/>
            <person name="Wolfe K.H."/>
        </authorList>
    </citation>
    <scope>NUCLEOTIDE SEQUENCE [LARGE SCALE GENOMIC DNA]</scope>
    <source>
        <strain evidence="6">ATCC 34711 / CBS 6284 / DSM 70876 / NBRC 10599 / NRRL Y-10934 / UCD 77-7</strain>
    </source>
</reference>
<dbReference type="KEGG" id="tbl:TBLA_0B08700"/>
<keyword evidence="4" id="KW-0496">Mitochondrion</keyword>
<dbReference type="Proteomes" id="UP000002866">
    <property type="component" value="Chromosome 2"/>
</dbReference>
<keyword evidence="3" id="KW-0809">Transit peptide</keyword>
<accession>I2GZY3</accession>
<evidence type="ECO:0000256" key="4">
    <source>
        <dbReference type="ARBA" id="ARBA00023128"/>
    </source>
</evidence>
<gene>
    <name evidence="5" type="primary">TBLA0B08700</name>
    <name evidence="5" type="ORF">TBLA_0B08700</name>
</gene>
<dbReference type="PANTHER" id="PTHR13126">
    <property type="entry name" value="CHAPERONE ATP11"/>
    <property type="match status" value="1"/>
</dbReference>
<organism evidence="5 6">
    <name type="scientific">Henningerozyma blattae (strain ATCC 34711 / CBS 6284 / DSM 70876 / NBRC 10599 / NRRL Y-10934 / UCD 77-7)</name>
    <name type="common">Yeast</name>
    <name type="synonym">Tetrapisispora blattae</name>
    <dbReference type="NCBI Taxonomy" id="1071380"/>
    <lineage>
        <taxon>Eukaryota</taxon>
        <taxon>Fungi</taxon>
        <taxon>Dikarya</taxon>
        <taxon>Ascomycota</taxon>
        <taxon>Saccharomycotina</taxon>
        <taxon>Saccharomycetes</taxon>
        <taxon>Saccharomycetales</taxon>
        <taxon>Saccharomycetaceae</taxon>
        <taxon>Henningerozyma</taxon>
    </lineage>
</organism>
<dbReference type="PANTHER" id="PTHR13126:SF0">
    <property type="entry name" value="ATP SYNTHASE MITOCHONDRIAL F1 COMPLEX ASSEMBLY FACTOR 1"/>
    <property type="match status" value="1"/>
</dbReference>
<dbReference type="GO" id="GO:0033615">
    <property type="term" value="P:mitochondrial proton-transporting ATP synthase complex assembly"/>
    <property type="evidence" value="ECO:0007669"/>
    <property type="project" value="EnsemblFungi"/>
</dbReference>
<dbReference type="GO" id="GO:0005759">
    <property type="term" value="C:mitochondrial matrix"/>
    <property type="evidence" value="ECO:0007669"/>
    <property type="project" value="EnsemblFungi"/>
</dbReference>
<dbReference type="InParanoid" id="I2GZY3"/>
<dbReference type="OMA" id="FLQWGFH"/>
<dbReference type="GeneID" id="14494483"/>
<evidence type="ECO:0000313" key="6">
    <source>
        <dbReference type="Proteomes" id="UP000002866"/>
    </source>
</evidence>
<dbReference type="STRING" id="1071380.I2GZY3"/>
<name>I2GZY3_HENB6</name>
<protein>
    <recommendedName>
        <fullName evidence="7">ATP synthase mitochondrial F1 complex assembly factor 1</fullName>
    </recommendedName>
</protein>
<dbReference type="eggNOG" id="KOG3281">
    <property type="taxonomic scope" value="Eukaryota"/>
</dbReference>
<dbReference type="GO" id="GO:0051082">
    <property type="term" value="F:unfolded protein binding"/>
    <property type="evidence" value="ECO:0007669"/>
    <property type="project" value="EnsemblFungi"/>
</dbReference>
<proteinExistence type="inferred from homology"/>
<evidence type="ECO:0000256" key="3">
    <source>
        <dbReference type="ARBA" id="ARBA00022946"/>
    </source>
</evidence>